<dbReference type="SUPFAM" id="SSF54593">
    <property type="entry name" value="Glyoxalase/Bleomycin resistance protein/Dihydroxybiphenyl dioxygenase"/>
    <property type="match status" value="2"/>
</dbReference>
<feature type="domain" description="VOC" evidence="1">
    <location>
        <begin position="5"/>
        <end position="115"/>
    </location>
</feature>
<protein>
    <recommendedName>
        <fullName evidence="1">VOC domain-containing protein</fullName>
    </recommendedName>
</protein>
<dbReference type="InterPro" id="IPR052164">
    <property type="entry name" value="Anthracycline_SecMetBiosynth"/>
</dbReference>
<dbReference type="InterPro" id="IPR041581">
    <property type="entry name" value="Glyoxalase_6"/>
</dbReference>
<dbReference type="InterPro" id="IPR029068">
    <property type="entry name" value="Glyas_Bleomycin-R_OHBP_Dase"/>
</dbReference>
<gene>
    <name evidence="2" type="ORF">ACRB68_55770</name>
</gene>
<keyword evidence="3" id="KW-1185">Reference proteome</keyword>
<dbReference type="Pfam" id="PF00903">
    <property type="entry name" value="Glyoxalase"/>
    <property type="match status" value="1"/>
</dbReference>
<dbReference type="Gene3D" id="3.10.180.10">
    <property type="entry name" value="2,3-Dihydroxybiphenyl 1,2-Dioxygenase, domain 1"/>
    <property type="match status" value="2"/>
</dbReference>
<evidence type="ECO:0000313" key="3">
    <source>
        <dbReference type="Proteomes" id="UP000487268"/>
    </source>
</evidence>
<proteinExistence type="predicted"/>
<name>A0A7K0C275_9ACTN</name>
<organism evidence="2 3">
    <name type="scientific">Actinomadura macrotermitis</name>
    <dbReference type="NCBI Taxonomy" id="2585200"/>
    <lineage>
        <taxon>Bacteria</taxon>
        <taxon>Bacillati</taxon>
        <taxon>Actinomycetota</taxon>
        <taxon>Actinomycetes</taxon>
        <taxon>Streptosporangiales</taxon>
        <taxon>Thermomonosporaceae</taxon>
        <taxon>Actinomadura</taxon>
    </lineage>
</organism>
<dbReference type="RefSeq" id="WP_194293465.1">
    <property type="nucleotide sequence ID" value="NZ_WEGH01000003.1"/>
</dbReference>
<dbReference type="PROSITE" id="PS51819">
    <property type="entry name" value="VOC"/>
    <property type="match status" value="2"/>
</dbReference>
<feature type="domain" description="VOC" evidence="1">
    <location>
        <begin position="133"/>
        <end position="258"/>
    </location>
</feature>
<evidence type="ECO:0000313" key="2">
    <source>
        <dbReference type="EMBL" id="MQY07476.1"/>
    </source>
</evidence>
<evidence type="ECO:0000259" key="1">
    <source>
        <dbReference type="PROSITE" id="PS51819"/>
    </source>
</evidence>
<dbReference type="Pfam" id="PF18029">
    <property type="entry name" value="Glyoxalase_6"/>
    <property type="match status" value="1"/>
</dbReference>
<dbReference type="InterPro" id="IPR004360">
    <property type="entry name" value="Glyas_Fos-R_dOase_dom"/>
</dbReference>
<dbReference type="EMBL" id="WEGH01000003">
    <property type="protein sequence ID" value="MQY07476.1"/>
    <property type="molecule type" value="Genomic_DNA"/>
</dbReference>
<dbReference type="InterPro" id="IPR037523">
    <property type="entry name" value="VOC_core"/>
</dbReference>
<comment type="caution">
    <text evidence="2">The sequence shown here is derived from an EMBL/GenBank/DDBJ whole genome shotgun (WGS) entry which is preliminary data.</text>
</comment>
<reference evidence="2 3" key="1">
    <citation type="submission" date="2019-10" db="EMBL/GenBank/DDBJ databases">
        <title>Actinomadura rubteroloni sp. nov. and Actinomadura macrotermitis sp. nov., isolated from the gut of fungus growing-termite Macrotermes natalensis.</title>
        <authorList>
            <person name="Benndorf R."/>
            <person name="Martin K."/>
            <person name="Kuefner M."/>
            <person name="De Beer W."/>
            <person name="Kaster A.-K."/>
            <person name="Vollmers J."/>
            <person name="Poulsen M."/>
            <person name="Beemelmanns C."/>
        </authorList>
    </citation>
    <scope>NUCLEOTIDE SEQUENCE [LARGE SCALE GENOMIC DNA]</scope>
    <source>
        <strain evidence="2 3">RB68</strain>
    </source>
</reference>
<accession>A0A7K0C275</accession>
<dbReference type="AlphaFoldDB" id="A0A7K0C275"/>
<dbReference type="Proteomes" id="UP000487268">
    <property type="component" value="Unassembled WGS sequence"/>
</dbReference>
<dbReference type="PANTHER" id="PTHR33993">
    <property type="entry name" value="GLYOXALASE-RELATED"/>
    <property type="match status" value="1"/>
</dbReference>
<sequence length="261" mass="27953">MNSPAIGSILLASTDPGRLRAWYEKAFEAEADGDGFLRLGGVGLLIDGRDDIAATAAEPARVIINLHVGDASATARRLDALGATWVAALEYREPAGAWFATFADPDGNHVQIIELTPAYWAARRKRLGGPVLAAASVTTRLPAQDLERARRFYAEKLGLEPLETRPGGLRYEGFAVFRSAGKPSGEHTQMGWHVPDLAATVAELRERGVEFEEYDLPGLRTAGGIAEVAGNYPSAGGFGERAAWFRDSEGNLHGIGQTLRG</sequence>